<dbReference type="AlphaFoldDB" id="J0NI15"/>
<dbReference type="PATRIC" id="fig|1125718.3.peg.728"/>
<evidence type="ECO:0000313" key="1">
    <source>
        <dbReference type="EMBL" id="EJF46724.1"/>
    </source>
</evidence>
<evidence type="ECO:0000313" key="2">
    <source>
        <dbReference type="Proteomes" id="UP000002941"/>
    </source>
</evidence>
<name>J0NI15_9ACTO</name>
<dbReference type="eggNOG" id="ENOG5033TZY">
    <property type="taxonomic scope" value="Bacteria"/>
</dbReference>
<sequence>MKTRGGRPLLLVVLMPSLHPVRTERCMRFDESTIIRDSSGRFAGRVPAPPAAELLERCEELETTGVVQARSISRRVAGASRTFWRDASATAPINLRNPVPKIDPRPAGTRYKIRTYQGASGGVLRMPSVAGLNRMADSGTASFDVPVQAGNDHGHVAGWVRVTRSERGVWSVRAHGMEPIYAQYAERQVSWVLGSDHPSFAMNEAGTFSQMLAEQERRKGVAPVPVRSATVSELAYDDGSSTLFITPKDKDGQPGSTYAWKAPRDIYERMLVGSAGHIMSTEVVRRRPRVEGEQCPRCGRFWVVTGGRDHDCPALAPPVDAPTGRGDDRALAASLVAASRRGPRQELKEALGDHVVEPPVATFSTIRVDNSRLGGAVRFKNLSGDSATRVIRSLGSQAYQRFPAPAEVLSAAERDERIQVAGRLDHEGVSVEEIIWDSQADTAAEAWDQLKSAHPLPTTDGYDVGRRDRQGHWRFYFASTALRIAQTNDHTR</sequence>
<keyword evidence="2" id="KW-1185">Reference proteome</keyword>
<dbReference type="Proteomes" id="UP000002941">
    <property type="component" value="Unassembled WGS sequence"/>
</dbReference>
<comment type="caution">
    <text evidence="1">The sequence shown here is derived from an EMBL/GenBank/DDBJ whole genome shotgun (WGS) entry which is preliminary data.</text>
</comment>
<accession>J0NI15</accession>
<dbReference type="EMBL" id="AKFT01000050">
    <property type="protein sequence ID" value="EJF46724.1"/>
    <property type="molecule type" value="Genomic_DNA"/>
</dbReference>
<organism evidence="1 2">
    <name type="scientific">Actinomyces massiliensis F0489</name>
    <dbReference type="NCBI Taxonomy" id="1125718"/>
    <lineage>
        <taxon>Bacteria</taxon>
        <taxon>Bacillati</taxon>
        <taxon>Actinomycetota</taxon>
        <taxon>Actinomycetes</taxon>
        <taxon>Actinomycetales</taxon>
        <taxon>Actinomycetaceae</taxon>
        <taxon>Actinomyces</taxon>
    </lineage>
</organism>
<protein>
    <submittedName>
        <fullName evidence="1">Uncharacterized protein</fullName>
    </submittedName>
</protein>
<proteinExistence type="predicted"/>
<gene>
    <name evidence="1" type="ORF">HMPREF1318_0663</name>
</gene>
<reference evidence="1 2" key="1">
    <citation type="submission" date="2012-05" db="EMBL/GenBank/DDBJ databases">
        <authorList>
            <person name="Harkins D.M."/>
            <person name="Madupu R."/>
            <person name="Durkin A.S."/>
            <person name="Torralba M."/>
            <person name="Methe B."/>
            <person name="Sutton G.G."/>
            <person name="Nelson K.E."/>
        </authorList>
    </citation>
    <scope>NUCLEOTIDE SEQUENCE [LARGE SCALE GENOMIC DNA]</scope>
    <source>
        <strain evidence="1 2">F0489</strain>
    </source>
</reference>